<dbReference type="PANTHER" id="PTHR31374:SF216">
    <property type="entry name" value="SAUR-LIKE AUXIN-RESPONSIVE PROTEIN FAMILY"/>
    <property type="match status" value="1"/>
</dbReference>
<dbReference type="InterPro" id="IPR003676">
    <property type="entry name" value="SAUR_fam"/>
</dbReference>
<dbReference type="Pfam" id="PF02519">
    <property type="entry name" value="Auxin_inducible"/>
    <property type="match status" value="1"/>
</dbReference>
<dbReference type="PANTHER" id="PTHR31374">
    <property type="entry name" value="AUXIN-INDUCED PROTEIN-LIKE-RELATED"/>
    <property type="match status" value="1"/>
</dbReference>
<gene>
    <name evidence="3" type="primary">LOC120254896</name>
</gene>
<reference evidence="3" key="1">
    <citation type="submission" date="2025-08" db="UniProtKB">
        <authorList>
            <consortium name="RefSeq"/>
        </authorList>
    </citation>
    <scope>IDENTIFICATION</scope>
</reference>
<evidence type="ECO:0000313" key="3">
    <source>
        <dbReference type="RefSeq" id="XP_039118816.1"/>
    </source>
</evidence>
<sequence>MTGLVKKFLVCGAKSFRSMCSDRVELPEGHIWVCVGKSDEEVKRFEVETHYLNHPLFEDLLSMSVQELGYSYQGALRIACEADLFLHLLDLIKTSHPSVHCLELHDLIHRFRAAGTDHEKSPKAGKPRSPWI</sequence>
<protein>
    <submittedName>
        <fullName evidence="3">Indole-3-acetic acid-induced protein ARG7-like</fullName>
    </submittedName>
</protein>
<name>A0AB40AWY0_DIOCR</name>
<dbReference type="RefSeq" id="XP_039118816.1">
    <property type="nucleotide sequence ID" value="XM_039262882.1"/>
</dbReference>
<evidence type="ECO:0000313" key="2">
    <source>
        <dbReference type="Proteomes" id="UP001515500"/>
    </source>
</evidence>
<dbReference type="GeneID" id="120254896"/>
<dbReference type="Proteomes" id="UP001515500">
    <property type="component" value="Chromosome 3"/>
</dbReference>
<keyword evidence="2" id="KW-1185">Reference proteome</keyword>
<proteinExistence type="inferred from homology"/>
<comment type="similarity">
    <text evidence="1">Belongs to the ARG7 family.</text>
</comment>
<evidence type="ECO:0000256" key="1">
    <source>
        <dbReference type="ARBA" id="ARBA00006974"/>
    </source>
</evidence>
<dbReference type="GO" id="GO:0009733">
    <property type="term" value="P:response to auxin"/>
    <property type="evidence" value="ECO:0007669"/>
    <property type="project" value="InterPro"/>
</dbReference>
<accession>A0AB40AWY0</accession>
<dbReference type="AlphaFoldDB" id="A0AB40AWY0"/>
<organism evidence="2 3">
    <name type="scientific">Dioscorea cayennensis subsp. rotundata</name>
    <name type="common">White Guinea yam</name>
    <name type="synonym">Dioscorea rotundata</name>
    <dbReference type="NCBI Taxonomy" id="55577"/>
    <lineage>
        <taxon>Eukaryota</taxon>
        <taxon>Viridiplantae</taxon>
        <taxon>Streptophyta</taxon>
        <taxon>Embryophyta</taxon>
        <taxon>Tracheophyta</taxon>
        <taxon>Spermatophyta</taxon>
        <taxon>Magnoliopsida</taxon>
        <taxon>Liliopsida</taxon>
        <taxon>Dioscoreales</taxon>
        <taxon>Dioscoreaceae</taxon>
        <taxon>Dioscorea</taxon>
    </lineage>
</organism>